<dbReference type="GO" id="GO:0009055">
    <property type="term" value="F:electron transfer activity"/>
    <property type="evidence" value="ECO:0007669"/>
    <property type="project" value="InterPro"/>
</dbReference>
<accession>C1CWE7</accession>
<comment type="similarity">
    <text evidence="2">Belongs to the Cu-Zn superoxide dismutase family.</text>
</comment>
<feature type="chain" id="PRO_5002907946" evidence="7">
    <location>
        <begin position="26"/>
        <end position="251"/>
    </location>
</feature>
<dbReference type="RefSeq" id="WP_012693637.1">
    <property type="nucleotide sequence ID" value="NC_012526.1"/>
</dbReference>
<dbReference type="PaxDb" id="546414-Deide_15510"/>
<protein>
    <submittedName>
        <fullName evidence="10">Putative Copper binding protein, plastocyanin/azurin family</fullName>
    </submittedName>
</protein>
<feature type="binding site" evidence="6">
    <location>
        <position position="202"/>
    </location>
    <ligand>
        <name>Cu cation</name>
        <dbReference type="ChEBI" id="CHEBI:23378"/>
    </ligand>
</feature>
<dbReference type="Pfam" id="PF07452">
    <property type="entry name" value="CHRD"/>
    <property type="match status" value="1"/>
</dbReference>
<dbReference type="Pfam" id="PF13473">
    <property type="entry name" value="Cupredoxin_1"/>
    <property type="match status" value="1"/>
</dbReference>
<name>C1CWE7_DEIDV</name>
<dbReference type="HOGENOM" id="CLU_1105715_0_0_0"/>
<dbReference type="GO" id="GO:0005507">
    <property type="term" value="F:copper ion binding"/>
    <property type="evidence" value="ECO:0007669"/>
    <property type="project" value="InterPro"/>
</dbReference>
<keyword evidence="6" id="KW-0479">Metal-binding</keyword>
<keyword evidence="4" id="KW-0574">Periplasm</keyword>
<dbReference type="SUPFAM" id="SSF49329">
    <property type="entry name" value="Cu,Zn superoxide dismutase-like"/>
    <property type="match status" value="1"/>
</dbReference>
<dbReference type="AlphaFoldDB" id="C1CWE7"/>
<dbReference type="InterPro" id="IPR028096">
    <property type="entry name" value="EfeO_Cupredoxin"/>
</dbReference>
<sequence length="251" mass="25836">MPRGNLILSSSLAGGLLLVGIGASAAAPTQVYTFKHTAERTDPKASGRVVVRAAGTDTLETTLTLSGLTPNKAYAAHYHALGPQASADPCMTNGPVTLGFPPFKASATGRATVKVTAEASKVAGNAGAYINVHAASDLKVVPLCAALRRTSPASGSSVVTPAPTAPKAAITVSIGDHVFQPKMVTVKAGTTVTWKHQGAAVHNVVSLATPSLRSEDLEKGESYSYTFSKAGTYDYYCSYHEGMTGTIIVTD</sequence>
<dbReference type="InterPro" id="IPR036423">
    <property type="entry name" value="SOD-like_Cu/Zn_dom_sf"/>
</dbReference>
<comment type="subcellular location">
    <subcellularLocation>
        <location evidence="1">Periplasm</location>
    </subcellularLocation>
</comment>
<dbReference type="SUPFAM" id="SSF49503">
    <property type="entry name" value="Cupredoxins"/>
    <property type="match status" value="1"/>
</dbReference>
<comment type="cofactor">
    <cofactor evidence="6">
        <name>Cu cation</name>
        <dbReference type="ChEBI" id="CHEBI:23378"/>
    </cofactor>
    <text evidence="6">Binds 1 copper ion per subunit.</text>
</comment>
<evidence type="ECO:0000256" key="3">
    <source>
        <dbReference type="ARBA" id="ARBA00022448"/>
    </source>
</evidence>
<feature type="signal peptide" evidence="7">
    <location>
        <begin position="1"/>
        <end position="25"/>
    </location>
</feature>
<keyword evidence="3" id="KW-0813">Transport</keyword>
<proteinExistence type="inferred from homology"/>
<keyword evidence="5" id="KW-0249">Electron transport</keyword>
<keyword evidence="11" id="KW-1185">Reference proteome</keyword>
<reference evidence="10 11" key="1">
    <citation type="journal article" date="2009" name="PLoS Genet.">
        <title>Alliance of proteomics and genomics to unravel the specificities of Sahara bacterium Deinococcus deserti.</title>
        <authorList>
            <person name="de Groot A."/>
            <person name="Dulermo R."/>
            <person name="Ortet P."/>
            <person name="Blanchard L."/>
            <person name="Guerin P."/>
            <person name="Fernandez B."/>
            <person name="Vacherie B."/>
            <person name="Dossat C."/>
            <person name="Jolivet E."/>
            <person name="Siguier P."/>
            <person name="Chandler M."/>
            <person name="Barakat M."/>
            <person name="Dedieu A."/>
            <person name="Barbe V."/>
            <person name="Heulin T."/>
            <person name="Sommer S."/>
            <person name="Achouak W."/>
            <person name="Armengaud J."/>
        </authorList>
    </citation>
    <scope>NUCLEOTIDE SEQUENCE [LARGE SCALE GENOMIC DNA]</scope>
    <source>
        <strain evidence="11">DSM 17065 / CIP 109153 / LMG 22923 / VCD115</strain>
    </source>
</reference>
<dbReference type="GO" id="GO:0006801">
    <property type="term" value="P:superoxide metabolic process"/>
    <property type="evidence" value="ECO:0007669"/>
    <property type="project" value="InterPro"/>
</dbReference>
<feature type="binding site" evidence="6">
    <location>
        <position position="237"/>
    </location>
    <ligand>
        <name>Cu cation</name>
        <dbReference type="ChEBI" id="CHEBI:23378"/>
    </ligand>
</feature>
<dbReference type="InterPro" id="IPR002386">
    <property type="entry name" value="Amicyanin/Pseudoazurin"/>
</dbReference>
<dbReference type="PANTHER" id="PTHR36507">
    <property type="entry name" value="BLL1555 PROTEIN"/>
    <property type="match status" value="1"/>
</dbReference>
<dbReference type="InterPro" id="IPR052721">
    <property type="entry name" value="ET_Amicyanin"/>
</dbReference>
<dbReference type="Proteomes" id="UP000002208">
    <property type="component" value="Chromosome"/>
</dbReference>
<feature type="binding site" evidence="6">
    <location>
        <position position="243"/>
    </location>
    <ligand>
        <name>Cu cation</name>
        <dbReference type="ChEBI" id="CHEBI:23378"/>
    </ligand>
</feature>
<dbReference type="STRING" id="546414.Deide_15510"/>
<feature type="domain" description="EfeO-type cupredoxin-like" evidence="9">
    <location>
        <begin position="161"/>
        <end position="249"/>
    </location>
</feature>
<dbReference type="EMBL" id="CP001114">
    <property type="protein sequence ID" value="ACO46514.1"/>
    <property type="molecule type" value="Genomic_DNA"/>
</dbReference>
<evidence type="ECO:0000256" key="7">
    <source>
        <dbReference type="SAM" id="SignalP"/>
    </source>
</evidence>
<dbReference type="PANTHER" id="PTHR36507:SF1">
    <property type="entry name" value="BLL1555 PROTEIN"/>
    <property type="match status" value="1"/>
</dbReference>
<dbReference type="InterPro" id="IPR008972">
    <property type="entry name" value="Cupredoxin"/>
</dbReference>
<dbReference type="PRINTS" id="PR00155">
    <property type="entry name" value="AMICYANIN"/>
</dbReference>
<evidence type="ECO:0000259" key="9">
    <source>
        <dbReference type="Pfam" id="PF13473"/>
    </source>
</evidence>
<keyword evidence="7" id="KW-0732">Signal</keyword>
<evidence type="ECO:0000313" key="11">
    <source>
        <dbReference type="Proteomes" id="UP000002208"/>
    </source>
</evidence>
<evidence type="ECO:0000256" key="6">
    <source>
        <dbReference type="PIRSR" id="PIRSR602386-1"/>
    </source>
</evidence>
<evidence type="ECO:0000256" key="2">
    <source>
        <dbReference type="ARBA" id="ARBA00010457"/>
    </source>
</evidence>
<dbReference type="Gene3D" id="2.60.40.420">
    <property type="entry name" value="Cupredoxins - blue copper proteins"/>
    <property type="match status" value="1"/>
</dbReference>
<evidence type="ECO:0000259" key="8">
    <source>
        <dbReference type="Pfam" id="PF07452"/>
    </source>
</evidence>
<keyword evidence="6" id="KW-0186">Copper</keyword>
<evidence type="ECO:0000256" key="1">
    <source>
        <dbReference type="ARBA" id="ARBA00004418"/>
    </source>
</evidence>
<organism evidence="10 11">
    <name type="scientific">Deinococcus deserti (strain DSM 17065 / CIP 109153 / LMG 22923 / VCD115)</name>
    <dbReference type="NCBI Taxonomy" id="546414"/>
    <lineage>
        <taxon>Bacteria</taxon>
        <taxon>Thermotogati</taxon>
        <taxon>Deinococcota</taxon>
        <taxon>Deinococci</taxon>
        <taxon>Deinococcales</taxon>
        <taxon>Deinococcaceae</taxon>
        <taxon>Deinococcus</taxon>
    </lineage>
</organism>
<feature type="binding site" evidence="6">
    <location>
        <position position="240"/>
    </location>
    <ligand>
        <name>Cu cation</name>
        <dbReference type="ChEBI" id="CHEBI:23378"/>
    </ligand>
</feature>
<dbReference type="GO" id="GO:0042597">
    <property type="term" value="C:periplasmic space"/>
    <property type="evidence" value="ECO:0007669"/>
    <property type="project" value="UniProtKB-SubCell"/>
</dbReference>
<dbReference type="InterPro" id="IPR010895">
    <property type="entry name" value="CHRD"/>
</dbReference>
<feature type="domain" description="CHRD" evidence="8">
    <location>
        <begin position="41"/>
        <end position="135"/>
    </location>
</feature>
<evidence type="ECO:0000256" key="5">
    <source>
        <dbReference type="ARBA" id="ARBA00022982"/>
    </source>
</evidence>
<dbReference type="eggNOG" id="COG3794">
    <property type="taxonomic scope" value="Bacteria"/>
</dbReference>
<evidence type="ECO:0000313" key="10">
    <source>
        <dbReference type="EMBL" id="ACO46514.1"/>
    </source>
</evidence>
<dbReference type="KEGG" id="ddr:Deide_15510"/>
<gene>
    <name evidence="10" type="ordered locus">Deide_15510</name>
</gene>
<evidence type="ECO:0000256" key="4">
    <source>
        <dbReference type="ARBA" id="ARBA00022764"/>
    </source>
</evidence>